<sequence>VTHYDAMLPDTTFLASLETLALATHRPVSGGHSTGQPALHHDGFLPQASLYPKSQPGIHPVDTLGGQIQRWTRRVQVGGGLGLRQPDMVIAVTEERTVRLGMFPSDQTEE</sequence>
<dbReference type="RefSeq" id="WP_380077740.1">
    <property type="nucleotide sequence ID" value="NZ_JBHRZF010000127.1"/>
</dbReference>
<protein>
    <submittedName>
        <fullName evidence="1">Uncharacterized protein</fullName>
    </submittedName>
</protein>
<gene>
    <name evidence="1" type="ORF">ACFOPQ_10250</name>
</gene>
<evidence type="ECO:0000313" key="2">
    <source>
        <dbReference type="Proteomes" id="UP001595748"/>
    </source>
</evidence>
<feature type="non-terminal residue" evidence="1">
    <location>
        <position position="1"/>
    </location>
</feature>
<organism evidence="1 2">
    <name type="scientific">Deinococcus antarcticus</name>
    <dbReference type="NCBI Taxonomy" id="1298767"/>
    <lineage>
        <taxon>Bacteria</taxon>
        <taxon>Thermotogati</taxon>
        <taxon>Deinococcota</taxon>
        <taxon>Deinococci</taxon>
        <taxon>Deinococcales</taxon>
        <taxon>Deinococcaceae</taxon>
        <taxon>Deinococcus</taxon>
    </lineage>
</organism>
<name>A0ABV8A633_9DEIO</name>
<reference evidence="2" key="1">
    <citation type="journal article" date="2019" name="Int. J. Syst. Evol. Microbiol.">
        <title>The Global Catalogue of Microorganisms (GCM) 10K type strain sequencing project: providing services to taxonomists for standard genome sequencing and annotation.</title>
        <authorList>
            <consortium name="The Broad Institute Genomics Platform"/>
            <consortium name="The Broad Institute Genome Sequencing Center for Infectious Disease"/>
            <person name="Wu L."/>
            <person name="Ma J."/>
        </authorList>
    </citation>
    <scope>NUCLEOTIDE SEQUENCE [LARGE SCALE GENOMIC DNA]</scope>
    <source>
        <strain evidence="2">CCTCC AB 2013263</strain>
    </source>
</reference>
<comment type="caution">
    <text evidence="1">The sequence shown here is derived from an EMBL/GenBank/DDBJ whole genome shotgun (WGS) entry which is preliminary data.</text>
</comment>
<evidence type="ECO:0000313" key="1">
    <source>
        <dbReference type="EMBL" id="MFC3861138.1"/>
    </source>
</evidence>
<accession>A0ABV8A633</accession>
<dbReference type="Proteomes" id="UP001595748">
    <property type="component" value="Unassembled WGS sequence"/>
</dbReference>
<keyword evidence="2" id="KW-1185">Reference proteome</keyword>
<dbReference type="EMBL" id="JBHRZF010000127">
    <property type="protein sequence ID" value="MFC3861138.1"/>
    <property type="molecule type" value="Genomic_DNA"/>
</dbReference>
<proteinExistence type="predicted"/>